<feature type="transmembrane region" description="Helical" evidence="1">
    <location>
        <begin position="330"/>
        <end position="351"/>
    </location>
</feature>
<dbReference type="STRING" id="225848.Sps_04336"/>
<feature type="transmembrane region" description="Helical" evidence="1">
    <location>
        <begin position="101"/>
        <end position="125"/>
    </location>
</feature>
<reference evidence="2 3" key="1">
    <citation type="submission" date="2016-03" db="EMBL/GenBank/DDBJ databases">
        <title>Complete genome sequence of Shewanella psychrophila WP2, a deep sea bacterium isolated from west Pacific sediment.</title>
        <authorList>
            <person name="Xu G."/>
            <person name="Jian H."/>
        </authorList>
    </citation>
    <scope>NUCLEOTIDE SEQUENCE [LARGE SCALE GENOMIC DNA]</scope>
    <source>
        <strain evidence="2 3">WP2</strain>
    </source>
</reference>
<feature type="transmembrane region" description="Helical" evidence="1">
    <location>
        <begin position="38"/>
        <end position="55"/>
    </location>
</feature>
<dbReference type="KEGG" id="spsw:Sps_04336"/>
<sequence length="420" mass="45118">MSSTAIVTNDATALGLLAVVLGFVFYTSNSKHPFWTKFYTFIPALLMCYFLPSLLNTFNIIDGHTSQLYFVASRYLLPACLVLLILSVDLKAIFSLGPKAIIMFLTGTVGIVIGGPIALLIISAIHPEILGVTGPEAVWRGMTTLAGSWIGGGANQAAMKEIYEAGGDIFSIMVTVDVIVANIWMAVLLFMASKAKKIDAWTGADTRAIEDLKDKVEKYHAENSRIPSLNDLMLIVAVGFGVTGLAHVFADFLGPFFEANYPWTRDYSLTSKFFWLIVTVTTIGLAMSFSPVRHLEAAGASKVASVFLYILVATIGLHMDVSKLADPDNLWYFAIGIIWMLVHASFMLIVAKLIKAPLFYMAVGSQANVGGAASAPVVAAAFHPALAPVGVLLAVLGYAVGTYMAWMCGQLLQIIASQGL</sequence>
<proteinExistence type="predicted"/>
<keyword evidence="3" id="KW-1185">Reference proteome</keyword>
<feature type="transmembrane region" description="Helical" evidence="1">
    <location>
        <begin position="299"/>
        <end position="318"/>
    </location>
</feature>
<dbReference type="RefSeq" id="WP_077754348.1">
    <property type="nucleotide sequence ID" value="NZ_CP014782.1"/>
</dbReference>
<keyword evidence="1" id="KW-0472">Membrane</keyword>
<dbReference type="InterPro" id="IPR008537">
    <property type="entry name" value="DUF819"/>
</dbReference>
<dbReference type="Proteomes" id="UP000189545">
    <property type="component" value="Chromosome"/>
</dbReference>
<feature type="transmembrane region" description="Helical" evidence="1">
    <location>
        <begin position="75"/>
        <end position="94"/>
    </location>
</feature>
<keyword evidence="1" id="KW-1133">Transmembrane helix</keyword>
<feature type="transmembrane region" description="Helical" evidence="1">
    <location>
        <begin position="273"/>
        <end position="292"/>
    </location>
</feature>
<dbReference type="OrthoDB" id="653763at2"/>
<protein>
    <submittedName>
        <fullName evidence="2">Putative integral membrane protein</fullName>
    </submittedName>
</protein>
<feature type="transmembrane region" description="Helical" evidence="1">
    <location>
        <begin position="169"/>
        <end position="191"/>
    </location>
</feature>
<evidence type="ECO:0000313" key="3">
    <source>
        <dbReference type="Proteomes" id="UP000189545"/>
    </source>
</evidence>
<evidence type="ECO:0000313" key="2">
    <source>
        <dbReference type="EMBL" id="AQS39437.1"/>
    </source>
</evidence>
<organism evidence="2 3">
    <name type="scientific">Shewanella psychrophila</name>
    <dbReference type="NCBI Taxonomy" id="225848"/>
    <lineage>
        <taxon>Bacteria</taxon>
        <taxon>Pseudomonadati</taxon>
        <taxon>Pseudomonadota</taxon>
        <taxon>Gammaproteobacteria</taxon>
        <taxon>Alteromonadales</taxon>
        <taxon>Shewanellaceae</taxon>
        <taxon>Shewanella</taxon>
    </lineage>
</organism>
<feature type="transmembrane region" description="Helical" evidence="1">
    <location>
        <begin position="385"/>
        <end position="406"/>
    </location>
</feature>
<feature type="transmembrane region" description="Helical" evidence="1">
    <location>
        <begin position="6"/>
        <end position="26"/>
    </location>
</feature>
<accession>A0A1S6HV53</accession>
<evidence type="ECO:0000256" key="1">
    <source>
        <dbReference type="SAM" id="Phobius"/>
    </source>
</evidence>
<dbReference type="PANTHER" id="PTHR34289">
    <property type="entry name" value="PROTEIN, PUTATIVE (DUF819)-RELATED"/>
    <property type="match status" value="1"/>
</dbReference>
<feature type="transmembrane region" description="Helical" evidence="1">
    <location>
        <begin position="232"/>
        <end position="253"/>
    </location>
</feature>
<dbReference type="EMBL" id="CP014782">
    <property type="protein sequence ID" value="AQS39437.1"/>
    <property type="molecule type" value="Genomic_DNA"/>
</dbReference>
<dbReference type="PRINTS" id="PR00173">
    <property type="entry name" value="EDTRNSPORT"/>
</dbReference>
<name>A0A1S6HV53_9GAMM</name>
<gene>
    <name evidence="2" type="ORF">Sps_04336</name>
</gene>
<feature type="transmembrane region" description="Helical" evidence="1">
    <location>
        <begin position="358"/>
        <end position="379"/>
    </location>
</feature>
<dbReference type="AlphaFoldDB" id="A0A1S6HV53"/>
<keyword evidence="1" id="KW-0812">Transmembrane</keyword>
<dbReference type="PANTHER" id="PTHR34289:SF8">
    <property type="entry name" value="DUF819 DOMAIN-CONTAINING PROTEIN"/>
    <property type="match status" value="1"/>
</dbReference>
<dbReference type="Pfam" id="PF05684">
    <property type="entry name" value="DUF819"/>
    <property type="match status" value="1"/>
</dbReference>